<evidence type="ECO:0000256" key="1">
    <source>
        <dbReference type="ARBA" id="ARBA00004173"/>
    </source>
</evidence>
<proteinExistence type="predicted"/>
<evidence type="ECO:0000313" key="9">
    <source>
        <dbReference type="Proteomes" id="UP001302745"/>
    </source>
</evidence>
<keyword evidence="9" id="KW-1185">Reference proteome</keyword>
<feature type="non-terminal residue" evidence="8">
    <location>
        <position position="1"/>
    </location>
</feature>
<gene>
    <name evidence="8" type="ORF">C8A00DRAFT_13887</name>
</gene>
<evidence type="ECO:0000256" key="5">
    <source>
        <dbReference type="ARBA" id="ARBA00023128"/>
    </source>
</evidence>
<evidence type="ECO:0000256" key="3">
    <source>
        <dbReference type="ARBA" id="ARBA00004370"/>
    </source>
</evidence>
<feature type="region of interest" description="Disordered" evidence="7">
    <location>
        <begin position="187"/>
        <end position="241"/>
    </location>
</feature>
<evidence type="ECO:0000256" key="4">
    <source>
        <dbReference type="ARBA" id="ARBA00022824"/>
    </source>
</evidence>
<keyword evidence="4" id="KW-0256">Endoplasmic reticulum</keyword>
<reference evidence="8" key="1">
    <citation type="journal article" date="2023" name="Mol. Phylogenet. Evol.">
        <title>Genome-scale phylogeny and comparative genomics of the fungal order Sordariales.</title>
        <authorList>
            <person name="Hensen N."/>
            <person name="Bonometti L."/>
            <person name="Westerberg I."/>
            <person name="Brannstrom I.O."/>
            <person name="Guillou S."/>
            <person name="Cros-Aarteil S."/>
            <person name="Calhoun S."/>
            <person name="Haridas S."/>
            <person name="Kuo A."/>
            <person name="Mondo S."/>
            <person name="Pangilinan J."/>
            <person name="Riley R."/>
            <person name="LaButti K."/>
            <person name="Andreopoulos B."/>
            <person name="Lipzen A."/>
            <person name="Chen C."/>
            <person name="Yan M."/>
            <person name="Daum C."/>
            <person name="Ng V."/>
            <person name="Clum A."/>
            <person name="Steindorff A."/>
            <person name="Ohm R.A."/>
            <person name="Martin F."/>
            <person name="Silar P."/>
            <person name="Natvig D.O."/>
            <person name="Lalanne C."/>
            <person name="Gautier V."/>
            <person name="Ament-Velasquez S.L."/>
            <person name="Kruys A."/>
            <person name="Hutchinson M.I."/>
            <person name="Powell A.J."/>
            <person name="Barry K."/>
            <person name="Miller A.N."/>
            <person name="Grigoriev I.V."/>
            <person name="Debuchy R."/>
            <person name="Gladieux P."/>
            <person name="Hiltunen Thoren M."/>
            <person name="Johannesson H."/>
        </authorList>
    </citation>
    <scope>NUCLEOTIDE SEQUENCE</scope>
    <source>
        <strain evidence="8">CBS 538.74</strain>
    </source>
</reference>
<feature type="compositionally biased region" description="Polar residues" evidence="7">
    <location>
        <begin position="187"/>
        <end position="199"/>
    </location>
</feature>
<dbReference type="GO" id="GO:0016020">
    <property type="term" value="C:membrane"/>
    <property type="evidence" value="ECO:0007669"/>
    <property type="project" value="UniProtKB-SubCell"/>
</dbReference>
<accession>A0AAN6VQJ7</accession>
<dbReference type="GO" id="GO:0005783">
    <property type="term" value="C:endoplasmic reticulum"/>
    <property type="evidence" value="ECO:0007669"/>
    <property type="project" value="UniProtKB-SubCell"/>
</dbReference>
<dbReference type="GO" id="GO:0005739">
    <property type="term" value="C:mitochondrion"/>
    <property type="evidence" value="ECO:0007669"/>
    <property type="project" value="UniProtKB-SubCell"/>
</dbReference>
<reference evidence="8" key="2">
    <citation type="submission" date="2023-05" db="EMBL/GenBank/DDBJ databases">
        <authorList>
            <consortium name="Lawrence Berkeley National Laboratory"/>
            <person name="Steindorff A."/>
            <person name="Hensen N."/>
            <person name="Bonometti L."/>
            <person name="Westerberg I."/>
            <person name="Brannstrom I.O."/>
            <person name="Guillou S."/>
            <person name="Cros-Aarteil S."/>
            <person name="Calhoun S."/>
            <person name="Haridas S."/>
            <person name="Kuo A."/>
            <person name="Mondo S."/>
            <person name="Pangilinan J."/>
            <person name="Riley R."/>
            <person name="Labutti K."/>
            <person name="Andreopoulos B."/>
            <person name="Lipzen A."/>
            <person name="Chen C."/>
            <person name="Yanf M."/>
            <person name="Daum C."/>
            <person name="Ng V."/>
            <person name="Clum A."/>
            <person name="Ohm R."/>
            <person name="Martin F."/>
            <person name="Silar P."/>
            <person name="Natvig D."/>
            <person name="Lalanne C."/>
            <person name="Gautier V."/>
            <person name="Ament-Velasquez S.L."/>
            <person name="Kruys A."/>
            <person name="Hutchinson M.I."/>
            <person name="Powell A.J."/>
            <person name="Barry K."/>
            <person name="Miller A.N."/>
            <person name="Grigoriev I.V."/>
            <person name="Debuchy R."/>
            <person name="Gladieux P."/>
            <person name="Thoren M.H."/>
            <person name="Johannesson H."/>
        </authorList>
    </citation>
    <scope>NUCLEOTIDE SEQUENCE</scope>
    <source>
        <strain evidence="8">CBS 538.74</strain>
    </source>
</reference>
<comment type="subcellular location">
    <subcellularLocation>
        <location evidence="2">Endoplasmic reticulum</location>
    </subcellularLocation>
    <subcellularLocation>
        <location evidence="3">Membrane</location>
    </subcellularLocation>
    <subcellularLocation>
        <location evidence="1">Mitochondrion</location>
    </subcellularLocation>
</comment>
<evidence type="ECO:0000256" key="6">
    <source>
        <dbReference type="ARBA" id="ARBA00023136"/>
    </source>
</evidence>
<organism evidence="8 9">
    <name type="scientific">Chaetomidium leptoderma</name>
    <dbReference type="NCBI Taxonomy" id="669021"/>
    <lineage>
        <taxon>Eukaryota</taxon>
        <taxon>Fungi</taxon>
        <taxon>Dikarya</taxon>
        <taxon>Ascomycota</taxon>
        <taxon>Pezizomycotina</taxon>
        <taxon>Sordariomycetes</taxon>
        <taxon>Sordariomycetidae</taxon>
        <taxon>Sordariales</taxon>
        <taxon>Chaetomiaceae</taxon>
        <taxon>Chaetomidium</taxon>
    </lineage>
</organism>
<dbReference type="InterPro" id="IPR052374">
    <property type="entry name" value="SERAC1"/>
</dbReference>
<dbReference type="AlphaFoldDB" id="A0AAN6VQJ7"/>
<evidence type="ECO:0000256" key="7">
    <source>
        <dbReference type="SAM" id="MobiDB-lite"/>
    </source>
</evidence>
<name>A0AAN6VQJ7_9PEZI</name>
<protein>
    <submittedName>
        <fullName evidence="8">Protein SERAC1</fullName>
    </submittedName>
</protein>
<keyword evidence="5" id="KW-0496">Mitochondrion</keyword>
<sequence>QALSYAQTRTGHKVSHDYSIFSCTYGILFFGTPHHGSSKATWLDYLKKLGAAATLGGMSRKSDLVSALENESETLQNITDYFVPIMRHFHLFFFWEQSRTSLGPLGSDYIVTHESAAPAYDETERAAIAADHRGMVRFETPSSQGFRMVVDALIRYCDDAAEVVGQRRADAARTLALERSREAAETLRNTGSFFPRSNTVPPPPPLWTRPRVQSGFDDVPSMADRTTSFRTLGAPDEGKME</sequence>
<comment type="caution">
    <text evidence="8">The sequence shown here is derived from an EMBL/GenBank/DDBJ whole genome shotgun (WGS) entry which is preliminary data.</text>
</comment>
<dbReference type="Proteomes" id="UP001302745">
    <property type="component" value="Unassembled WGS sequence"/>
</dbReference>
<dbReference type="PANTHER" id="PTHR48182">
    <property type="entry name" value="PROTEIN SERAC1"/>
    <property type="match status" value="1"/>
</dbReference>
<evidence type="ECO:0000256" key="2">
    <source>
        <dbReference type="ARBA" id="ARBA00004240"/>
    </source>
</evidence>
<evidence type="ECO:0000313" key="8">
    <source>
        <dbReference type="EMBL" id="KAK4155051.1"/>
    </source>
</evidence>
<dbReference type="EMBL" id="MU856896">
    <property type="protein sequence ID" value="KAK4155051.1"/>
    <property type="molecule type" value="Genomic_DNA"/>
</dbReference>
<dbReference type="PANTHER" id="PTHR48182:SF2">
    <property type="entry name" value="PROTEIN SERAC1"/>
    <property type="match status" value="1"/>
</dbReference>
<keyword evidence="6" id="KW-0472">Membrane</keyword>